<proteinExistence type="predicted"/>
<comment type="caution">
    <text evidence="3">The sequence shown here is derived from an EMBL/GenBank/DDBJ whole genome shotgun (WGS) entry which is preliminary data.</text>
</comment>
<organism evidence="3 6">
    <name type="scientific">Agrobacterium vitis</name>
    <name type="common">Rhizobium vitis</name>
    <dbReference type="NCBI Taxonomy" id="373"/>
    <lineage>
        <taxon>Bacteria</taxon>
        <taxon>Pseudomonadati</taxon>
        <taxon>Pseudomonadota</taxon>
        <taxon>Alphaproteobacteria</taxon>
        <taxon>Hyphomicrobiales</taxon>
        <taxon>Rhizobiaceae</taxon>
        <taxon>Rhizobium/Agrobacterium group</taxon>
        <taxon>Agrobacterium</taxon>
    </lineage>
</organism>
<gene>
    <name evidence="2" type="ORF">BBI04_010865</name>
    <name evidence="1" type="ORF">DXT89_20960</name>
    <name evidence="3" type="ORF">GOZ90_14125</name>
</gene>
<evidence type="ECO:0000313" key="6">
    <source>
        <dbReference type="Proteomes" id="UP000477951"/>
    </source>
</evidence>
<name>A0A120D9A7_AGRVI</name>
<evidence type="ECO:0000313" key="4">
    <source>
        <dbReference type="Proteomes" id="UP000175993"/>
    </source>
</evidence>
<dbReference type="EMBL" id="MBEV02000005">
    <property type="protein sequence ID" value="MUP05322.1"/>
    <property type="molecule type" value="Genomic_DNA"/>
</dbReference>
<reference evidence="3 6" key="3">
    <citation type="submission" date="2019-12" db="EMBL/GenBank/DDBJ databases">
        <title>Whole-genome sequencing of Allorhizobium vitis.</title>
        <authorList>
            <person name="Gan H.M."/>
            <person name="Szegedi E."/>
            <person name="Burr T."/>
            <person name="Savka M.A."/>
        </authorList>
    </citation>
    <scope>NUCLEOTIDE SEQUENCE [LARGE SCALE GENOMIC DNA]</scope>
    <source>
        <strain evidence="3 6">CG516</strain>
    </source>
</reference>
<dbReference type="Proteomes" id="UP000477951">
    <property type="component" value="Unassembled WGS sequence"/>
</dbReference>
<dbReference type="OrthoDB" id="5674083at2"/>
<dbReference type="AlphaFoldDB" id="A0A120D9A7"/>
<accession>A0A120D9A7</accession>
<protein>
    <submittedName>
        <fullName evidence="3">Carbohydrate-binding protein</fullName>
    </submittedName>
</protein>
<evidence type="ECO:0000313" key="2">
    <source>
        <dbReference type="EMBL" id="MUP05322.1"/>
    </source>
</evidence>
<reference evidence="1 5" key="1">
    <citation type="submission" date="2018-08" db="EMBL/GenBank/DDBJ databases">
        <title>Genome sequencing of Agrobacterium vitis strain ICMP 10754.</title>
        <authorList>
            <person name="Visnovsky S.B."/>
            <person name="Pitman A.R."/>
        </authorList>
    </citation>
    <scope>NUCLEOTIDE SEQUENCE [LARGE SCALE GENOMIC DNA]</scope>
    <source>
        <strain evidence="1 5">ICMP 10754</strain>
    </source>
</reference>
<dbReference type="Proteomes" id="UP000175993">
    <property type="component" value="Unassembled WGS sequence"/>
</dbReference>
<dbReference type="GeneID" id="60683990"/>
<dbReference type="Proteomes" id="UP000436911">
    <property type="component" value="Unassembled WGS sequence"/>
</dbReference>
<reference evidence="2 4" key="2">
    <citation type="submission" date="2019-11" db="EMBL/GenBank/DDBJ databases">
        <title>Whole-genome sequencing of Allorhizobium vitis.</title>
        <authorList>
            <person name="Gan H.M."/>
            <person name="Savka M.A."/>
        </authorList>
    </citation>
    <scope>NUCLEOTIDE SEQUENCE [LARGE SCALE GENOMIC DNA]</scope>
    <source>
        <strain evidence="2 4">AB4</strain>
    </source>
</reference>
<sequence>MRVTLTVMDAAGRNLAQSSADQDAFLVYRQPYRDGDQLLVDVSEPGHIRLALDAAMTPAILYLPQGRFSFSIPFGARKIAYPPHAFCGNLHRLYAAKARPEEMAAQRNLAFNPLDDNANSQAFPHVEANVETRGEAAFAVRNVIDGERANSNHGFWPFTSWGINRDPQAALTLFFGRPVTLCEVVLTLRADFPHDAWWESAVLSFSGGEETRLALVKSSAAQCFNLPETRTEWVRLHSLVKADDPSPFPALTQIEAWGTEA</sequence>
<dbReference type="RefSeq" id="WP_060720041.1">
    <property type="nucleotide sequence ID" value="NZ_CP118261.1"/>
</dbReference>
<evidence type="ECO:0000313" key="5">
    <source>
        <dbReference type="Proteomes" id="UP000436911"/>
    </source>
</evidence>
<evidence type="ECO:0000313" key="3">
    <source>
        <dbReference type="EMBL" id="MUZ73820.1"/>
    </source>
</evidence>
<evidence type="ECO:0000313" key="1">
    <source>
        <dbReference type="EMBL" id="KAA3523419.1"/>
    </source>
</evidence>
<dbReference type="EMBL" id="QUSG01000017">
    <property type="protein sequence ID" value="KAA3523419.1"/>
    <property type="molecule type" value="Genomic_DNA"/>
</dbReference>
<dbReference type="EMBL" id="WPHR01000010">
    <property type="protein sequence ID" value="MUZ73820.1"/>
    <property type="molecule type" value="Genomic_DNA"/>
</dbReference>